<reference evidence="3" key="1">
    <citation type="journal article" date="2019" name="Int. J. Syst. Evol. Microbiol.">
        <title>The Global Catalogue of Microorganisms (GCM) 10K type strain sequencing project: providing services to taxonomists for standard genome sequencing and annotation.</title>
        <authorList>
            <consortium name="The Broad Institute Genomics Platform"/>
            <consortium name="The Broad Institute Genome Sequencing Center for Infectious Disease"/>
            <person name="Wu L."/>
            <person name="Ma J."/>
        </authorList>
    </citation>
    <scope>NUCLEOTIDE SEQUENCE [LARGE SCALE GENOMIC DNA]</scope>
    <source>
        <strain evidence="3">JCM 11496</strain>
    </source>
</reference>
<dbReference type="RefSeq" id="WP_343877675.1">
    <property type="nucleotide sequence ID" value="NZ_BAAAIJ010000007.1"/>
</dbReference>
<protein>
    <submittedName>
        <fullName evidence="2">ROK family protein</fullName>
    </submittedName>
</protein>
<dbReference type="SUPFAM" id="SSF53067">
    <property type="entry name" value="Actin-like ATPase domain"/>
    <property type="match status" value="1"/>
</dbReference>
<organism evidence="2 3">
    <name type="scientific">Arthrobacter flavus</name>
    <dbReference type="NCBI Taxonomy" id="95172"/>
    <lineage>
        <taxon>Bacteria</taxon>
        <taxon>Bacillati</taxon>
        <taxon>Actinomycetota</taxon>
        <taxon>Actinomycetes</taxon>
        <taxon>Micrococcales</taxon>
        <taxon>Micrococcaceae</taxon>
        <taxon>Arthrobacter</taxon>
    </lineage>
</organism>
<keyword evidence="3" id="KW-1185">Reference proteome</keyword>
<dbReference type="CDD" id="cd23763">
    <property type="entry name" value="ASKHA_ATPase_ROK"/>
    <property type="match status" value="1"/>
</dbReference>
<dbReference type="InterPro" id="IPR043129">
    <property type="entry name" value="ATPase_NBD"/>
</dbReference>
<evidence type="ECO:0000256" key="1">
    <source>
        <dbReference type="ARBA" id="ARBA00006479"/>
    </source>
</evidence>
<gene>
    <name evidence="2" type="ORF">ACFSFX_02480</name>
</gene>
<evidence type="ECO:0000313" key="3">
    <source>
        <dbReference type="Proteomes" id="UP001597307"/>
    </source>
</evidence>
<comment type="similarity">
    <text evidence="1">Belongs to the ROK (NagC/XylR) family.</text>
</comment>
<proteinExistence type="inferred from homology"/>
<comment type="caution">
    <text evidence="2">The sequence shown here is derived from an EMBL/GenBank/DDBJ whole genome shotgun (WGS) entry which is preliminary data.</text>
</comment>
<dbReference type="Proteomes" id="UP001597307">
    <property type="component" value="Unassembled WGS sequence"/>
</dbReference>
<dbReference type="Pfam" id="PF00480">
    <property type="entry name" value="ROK"/>
    <property type="match status" value="1"/>
</dbReference>
<dbReference type="Gene3D" id="3.30.420.40">
    <property type="match status" value="2"/>
</dbReference>
<dbReference type="PANTHER" id="PTHR18964">
    <property type="entry name" value="ROK (REPRESSOR, ORF, KINASE) FAMILY"/>
    <property type="match status" value="1"/>
</dbReference>
<dbReference type="InterPro" id="IPR000600">
    <property type="entry name" value="ROK"/>
</dbReference>
<dbReference type="PANTHER" id="PTHR18964:SF169">
    <property type="entry name" value="N-ACETYLMANNOSAMINE KINASE"/>
    <property type="match status" value="1"/>
</dbReference>
<dbReference type="EMBL" id="JBHUGA010000006">
    <property type="protein sequence ID" value="MFD1845461.1"/>
    <property type="molecule type" value="Genomic_DNA"/>
</dbReference>
<sequence length="306" mass="31875">MSGNTIPVLEIGGTHLTAAVVESGTWAIDRDTLARVDLQAQGSAESLVEEIGAAADELRGEPGATWSVAIPGPFDYEQGVGRFEHVGKFDSLNGFDLGEALMKRIKPTPGAIHFLNDADAFGIGEYALGAARGLERAICITLGTGVGSTFLINGQPVSTGPAVSPDGSIHHEVYQGRPLENTVSRRAIRAAYADAAGLSPETGPDVHTIADLSRAGDETARLVLDGAFGALGETLALVISRFDAGILVIGGSMSKSWDLVEPAIRAGMELADPRLADFRIEQAILPDDAALVGAAYWASLRTGAED</sequence>
<name>A0ABW4Q2Z8_9MICC</name>
<accession>A0ABW4Q2Z8</accession>
<evidence type="ECO:0000313" key="2">
    <source>
        <dbReference type="EMBL" id="MFD1845461.1"/>
    </source>
</evidence>